<feature type="region of interest" description="Disordered" evidence="1">
    <location>
        <begin position="37"/>
        <end position="87"/>
    </location>
</feature>
<dbReference type="VEuPathDB" id="FungiDB:MELLADRAFT_108844"/>
<evidence type="ECO:0000256" key="1">
    <source>
        <dbReference type="SAM" id="MobiDB-lite"/>
    </source>
</evidence>
<dbReference type="RefSeq" id="XP_007412795.1">
    <property type="nucleotide sequence ID" value="XM_007412733.1"/>
</dbReference>
<name>F4RUG3_MELLP</name>
<organism evidence="3">
    <name type="scientific">Melampsora larici-populina (strain 98AG31 / pathotype 3-4-7)</name>
    <name type="common">Poplar leaf rust fungus</name>
    <dbReference type="NCBI Taxonomy" id="747676"/>
    <lineage>
        <taxon>Eukaryota</taxon>
        <taxon>Fungi</taxon>
        <taxon>Dikarya</taxon>
        <taxon>Basidiomycota</taxon>
        <taxon>Pucciniomycotina</taxon>
        <taxon>Pucciniomycetes</taxon>
        <taxon>Pucciniales</taxon>
        <taxon>Melampsoraceae</taxon>
        <taxon>Melampsora</taxon>
    </lineage>
</organism>
<dbReference type="InParanoid" id="F4RUG3"/>
<dbReference type="AlphaFoldDB" id="F4RUG3"/>
<proteinExistence type="predicted"/>
<accession>F4RUG3</accession>
<dbReference type="HOGENOM" id="CLU_1586858_0_0_1"/>
<dbReference type="KEGG" id="mlr:MELLADRAFT_108844"/>
<dbReference type="Proteomes" id="UP000001072">
    <property type="component" value="Unassembled WGS sequence"/>
</dbReference>
<evidence type="ECO:0000313" key="2">
    <source>
        <dbReference type="EMBL" id="EGG04002.1"/>
    </source>
</evidence>
<gene>
    <name evidence="2" type="ORF">MELLADRAFT_108844</name>
</gene>
<sequence>MLLVLGPPIGPNAFGPWPIAFGLVYIKCKSQYVLSDAGAEDDETKDPNVSKLVGGTKRRVVSNPKTSTNPKPPAKQPRTASTNSSSTIVLSSDNEVVITKVTQGSTKKDQKQIQQMKVLTLCPLSTAKIPASDARRFGWRVVVLDWQKLTGLLQLARTKLTISQKLLS</sequence>
<evidence type="ECO:0000313" key="3">
    <source>
        <dbReference type="Proteomes" id="UP000001072"/>
    </source>
</evidence>
<dbReference type="GeneID" id="18923580"/>
<keyword evidence="3" id="KW-1185">Reference proteome</keyword>
<protein>
    <submittedName>
        <fullName evidence="2">Uncharacterized protein</fullName>
    </submittedName>
</protein>
<reference evidence="3" key="1">
    <citation type="journal article" date="2011" name="Proc. Natl. Acad. Sci. U.S.A.">
        <title>Obligate biotrophy features unraveled by the genomic analysis of rust fungi.</title>
        <authorList>
            <person name="Duplessis S."/>
            <person name="Cuomo C.A."/>
            <person name="Lin Y.-C."/>
            <person name="Aerts A."/>
            <person name="Tisserant E."/>
            <person name="Veneault-Fourrey C."/>
            <person name="Joly D.L."/>
            <person name="Hacquard S."/>
            <person name="Amselem J."/>
            <person name="Cantarel B.L."/>
            <person name="Chiu R."/>
            <person name="Coutinho P.M."/>
            <person name="Feau N."/>
            <person name="Field M."/>
            <person name="Frey P."/>
            <person name="Gelhaye E."/>
            <person name="Goldberg J."/>
            <person name="Grabherr M.G."/>
            <person name="Kodira C.D."/>
            <person name="Kohler A."/>
            <person name="Kuees U."/>
            <person name="Lindquist E.A."/>
            <person name="Lucas S.M."/>
            <person name="Mago R."/>
            <person name="Mauceli E."/>
            <person name="Morin E."/>
            <person name="Murat C."/>
            <person name="Pangilinan J.L."/>
            <person name="Park R."/>
            <person name="Pearson M."/>
            <person name="Quesneville H."/>
            <person name="Rouhier N."/>
            <person name="Sakthikumar S."/>
            <person name="Salamov A.A."/>
            <person name="Schmutz J."/>
            <person name="Selles B."/>
            <person name="Shapiro H."/>
            <person name="Tanguay P."/>
            <person name="Tuskan G.A."/>
            <person name="Henrissat B."/>
            <person name="Van de Peer Y."/>
            <person name="Rouze P."/>
            <person name="Ellis J.G."/>
            <person name="Dodds P.N."/>
            <person name="Schein J.E."/>
            <person name="Zhong S."/>
            <person name="Hamelin R.C."/>
            <person name="Grigoriev I.V."/>
            <person name="Szabo L.J."/>
            <person name="Martin F."/>
        </authorList>
    </citation>
    <scope>NUCLEOTIDE SEQUENCE [LARGE SCALE GENOMIC DNA]</scope>
    <source>
        <strain evidence="3">98AG31 / pathotype 3-4-7</strain>
    </source>
</reference>
<dbReference type="EMBL" id="GL883121">
    <property type="protein sequence ID" value="EGG04002.1"/>
    <property type="molecule type" value="Genomic_DNA"/>
</dbReference>